<dbReference type="Proteomes" id="UP000234503">
    <property type="component" value="Unassembled WGS sequence"/>
</dbReference>
<dbReference type="GO" id="GO:0098797">
    <property type="term" value="C:plasma membrane protein complex"/>
    <property type="evidence" value="ECO:0007669"/>
    <property type="project" value="TreeGrafter"/>
</dbReference>
<accession>A0A2N5DZC6</accession>
<evidence type="ECO:0000259" key="16">
    <source>
        <dbReference type="PROSITE" id="PS52015"/>
    </source>
</evidence>
<dbReference type="GO" id="GO:0015891">
    <property type="term" value="P:siderophore transport"/>
    <property type="evidence" value="ECO:0007669"/>
    <property type="project" value="InterPro"/>
</dbReference>
<reference evidence="17 18" key="1">
    <citation type="submission" date="2017-12" db="EMBL/GenBank/DDBJ databases">
        <title>Characterization of six clinical isolates of Enterochimera gen. nov., a novel genus of the Yersiniaciae family and the three species Enterochimera arupensis sp. nov., Enterochimera coloradensis sp. nov, and Enterochimera californica sp. nov.</title>
        <authorList>
            <person name="Rossi A."/>
            <person name="Fisher M."/>
        </authorList>
    </citation>
    <scope>NUCLEOTIDE SEQUENCE [LARGE SCALE GENOMIC DNA]</scope>
    <source>
        <strain evidence="18">2016-Iso4</strain>
    </source>
</reference>
<dbReference type="GO" id="GO:0031992">
    <property type="term" value="F:energy transducer activity"/>
    <property type="evidence" value="ECO:0007669"/>
    <property type="project" value="InterPro"/>
</dbReference>
<keyword evidence="5 14" id="KW-1003">Cell membrane</keyword>
<keyword evidence="9 14" id="KW-0653">Protein transport</keyword>
<evidence type="ECO:0000256" key="5">
    <source>
        <dbReference type="ARBA" id="ARBA00022475"/>
    </source>
</evidence>
<proteinExistence type="inferred from homology"/>
<feature type="transmembrane region" description="Helical" evidence="14">
    <location>
        <begin position="12"/>
        <end position="35"/>
    </location>
</feature>
<dbReference type="InterPro" id="IPR003538">
    <property type="entry name" value="TonB"/>
</dbReference>
<feature type="compositionally biased region" description="Low complexity" evidence="15">
    <location>
        <begin position="144"/>
        <end position="162"/>
    </location>
</feature>
<dbReference type="NCBIfam" id="TIGR01352">
    <property type="entry name" value="tonB_Cterm"/>
    <property type="match status" value="1"/>
</dbReference>
<dbReference type="InterPro" id="IPR049924">
    <property type="entry name" value="TonB_pro-rich"/>
</dbReference>
<dbReference type="PANTHER" id="PTHR33446:SF8">
    <property type="entry name" value="PROTEIN TONB"/>
    <property type="match status" value="1"/>
</dbReference>
<dbReference type="GO" id="GO:0030288">
    <property type="term" value="C:outer membrane-bounded periplasmic space"/>
    <property type="evidence" value="ECO:0007669"/>
    <property type="project" value="InterPro"/>
</dbReference>
<comment type="caution">
    <text evidence="17">The sequence shown here is derived from an EMBL/GenBank/DDBJ whole genome shotgun (WGS) entry which is preliminary data.</text>
</comment>
<dbReference type="Pfam" id="PF16031">
    <property type="entry name" value="TonB_N"/>
    <property type="match status" value="1"/>
</dbReference>
<evidence type="ECO:0000256" key="12">
    <source>
        <dbReference type="ARBA" id="ARBA00023136"/>
    </source>
</evidence>
<dbReference type="AlphaFoldDB" id="A0A2N5DZC6"/>
<evidence type="ECO:0000256" key="9">
    <source>
        <dbReference type="ARBA" id="ARBA00022927"/>
    </source>
</evidence>
<dbReference type="InterPro" id="IPR051045">
    <property type="entry name" value="TonB-dependent_transducer"/>
</dbReference>
<organism evidence="17 18">
    <name type="scientific">Chimaeribacter coloradensis</name>
    <dbReference type="NCBI Taxonomy" id="2060068"/>
    <lineage>
        <taxon>Bacteria</taxon>
        <taxon>Pseudomonadati</taxon>
        <taxon>Pseudomonadota</taxon>
        <taxon>Gammaproteobacteria</taxon>
        <taxon>Enterobacterales</taxon>
        <taxon>Yersiniaceae</taxon>
        <taxon>Chimaeribacter</taxon>
    </lineage>
</organism>
<evidence type="ECO:0000313" key="18">
    <source>
        <dbReference type="Proteomes" id="UP000234503"/>
    </source>
</evidence>
<evidence type="ECO:0000256" key="10">
    <source>
        <dbReference type="ARBA" id="ARBA00022968"/>
    </source>
</evidence>
<comment type="similarity">
    <text evidence="2 14">Belongs to the TonB family.</text>
</comment>
<feature type="compositionally biased region" description="Basic and acidic residues" evidence="15">
    <location>
        <begin position="98"/>
        <end position="133"/>
    </location>
</feature>
<evidence type="ECO:0000256" key="13">
    <source>
        <dbReference type="ARBA" id="ARBA00025849"/>
    </source>
</evidence>
<keyword evidence="12 14" id="KW-0472">Membrane</keyword>
<dbReference type="OrthoDB" id="1628901at2"/>
<evidence type="ECO:0000256" key="15">
    <source>
        <dbReference type="SAM" id="MobiDB-lite"/>
    </source>
</evidence>
<dbReference type="PROSITE" id="PS52015">
    <property type="entry name" value="TONB_CTD"/>
    <property type="match status" value="1"/>
</dbReference>
<keyword evidence="18" id="KW-1185">Reference proteome</keyword>
<dbReference type="PANTHER" id="PTHR33446">
    <property type="entry name" value="PROTEIN TONB-RELATED"/>
    <property type="match status" value="1"/>
</dbReference>
<feature type="region of interest" description="Disordered" evidence="15">
    <location>
        <begin position="58"/>
        <end position="172"/>
    </location>
</feature>
<dbReference type="InterPro" id="IPR006260">
    <property type="entry name" value="TonB/TolA_C"/>
</dbReference>
<dbReference type="Gene3D" id="3.30.2420.10">
    <property type="entry name" value="TonB"/>
    <property type="match status" value="1"/>
</dbReference>
<keyword evidence="11 14" id="KW-1133">Transmembrane helix</keyword>
<evidence type="ECO:0000256" key="1">
    <source>
        <dbReference type="ARBA" id="ARBA00004383"/>
    </source>
</evidence>
<sequence>MPPKTFSFARRISLPVVLSVGLHSAVVGGLLYASFNQEITLPPRQEAPISVTMVNPADFAPPKAVEPPPPAEPEPAPPEPEVQPEPEPEPPPPPKAVTIEKPKPKPVEKKAEKPKPKPRPKEVAKPAERRKPDASPFSQTANTPAPAKAAPAAAAAQPAAAQGPRPLQRGQPTYPQRAFALRLEGRVKVQFDVESDGSVSNVRILSAEPRNMFEREVKQAMRKWRYEAKAGKDLVVTIVFKINGGSSIQ</sequence>
<keyword evidence="4 14" id="KW-0813">Transport</keyword>
<feature type="compositionally biased region" description="Pro residues" evidence="15">
    <location>
        <begin position="64"/>
        <end position="81"/>
    </location>
</feature>
<dbReference type="PRINTS" id="PR01374">
    <property type="entry name" value="TONBPROTEIN"/>
</dbReference>
<evidence type="ECO:0000256" key="14">
    <source>
        <dbReference type="RuleBase" id="RU362123"/>
    </source>
</evidence>
<dbReference type="SUPFAM" id="SSF74653">
    <property type="entry name" value="TolA/TonB C-terminal domain"/>
    <property type="match status" value="1"/>
</dbReference>
<dbReference type="Pfam" id="PF03544">
    <property type="entry name" value="TonB_C"/>
    <property type="match status" value="1"/>
</dbReference>
<dbReference type="GO" id="GO:0015031">
    <property type="term" value="P:protein transport"/>
    <property type="evidence" value="ECO:0007669"/>
    <property type="project" value="UniProtKB-UniRule"/>
</dbReference>
<evidence type="ECO:0000256" key="6">
    <source>
        <dbReference type="ARBA" id="ARBA00022519"/>
    </source>
</evidence>
<evidence type="ECO:0000256" key="8">
    <source>
        <dbReference type="ARBA" id="ARBA00022737"/>
    </source>
</evidence>
<comment type="function">
    <text evidence="14">Interacts with outer membrane receptor proteins that carry out high-affinity binding and energy dependent uptake into the periplasmic space of specific substrates. It could act to transduce energy from the cytoplasmic membrane to specific energy-requiring processes in the outer membrane, resulting in the release into the periplasm of ligands bound by these outer membrane proteins.</text>
</comment>
<name>A0A2N5DZC6_9GAMM</name>
<keyword evidence="7 14" id="KW-0812">Transmembrane</keyword>
<dbReference type="EMBL" id="PJZH01000015">
    <property type="protein sequence ID" value="PLR33103.1"/>
    <property type="molecule type" value="Genomic_DNA"/>
</dbReference>
<comment type="subunit">
    <text evidence="13">Homodimer. Forms a complex with the accessory proteins ExbB and ExbD.</text>
</comment>
<protein>
    <recommendedName>
        <fullName evidence="3 14">Protein TonB</fullName>
    </recommendedName>
</protein>
<dbReference type="GO" id="GO:0055085">
    <property type="term" value="P:transmembrane transport"/>
    <property type="evidence" value="ECO:0007669"/>
    <property type="project" value="InterPro"/>
</dbReference>
<keyword evidence="8" id="KW-0677">Repeat</keyword>
<evidence type="ECO:0000256" key="4">
    <source>
        <dbReference type="ARBA" id="ARBA00022448"/>
    </source>
</evidence>
<evidence type="ECO:0000256" key="3">
    <source>
        <dbReference type="ARBA" id="ARBA00022362"/>
    </source>
</evidence>
<gene>
    <name evidence="17" type="ORF">CYR32_14325</name>
</gene>
<evidence type="ECO:0000256" key="11">
    <source>
        <dbReference type="ARBA" id="ARBA00022989"/>
    </source>
</evidence>
<evidence type="ECO:0000256" key="2">
    <source>
        <dbReference type="ARBA" id="ARBA00006555"/>
    </source>
</evidence>
<evidence type="ECO:0000256" key="7">
    <source>
        <dbReference type="ARBA" id="ARBA00022692"/>
    </source>
</evidence>
<comment type="subcellular location">
    <subcellularLocation>
        <location evidence="1 14">Cell inner membrane</location>
        <topology evidence="1 14">Single-pass membrane protein</topology>
        <orientation evidence="1 14">Periplasmic side</orientation>
    </subcellularLocation>
</comment>
<evidence type="ECO:0000313" key="17">
    <source>
        <dbReference type="EMBL" id="PLR33103.1"/>
    </source>
</evidence>
<dbReference type="InterPro" id="IPR037682">
    <property type="entry name" value="TonB_C"/>
</dbReference>
<keyword evidence="6 14" id="KW-0997">Cell inner membrane</keyword>
<dbReference type="RefSeq" id="WP_101825581.1">
    <property type="nucleotide sequence ID" value="NZ_PJZH01000015.1"/>
</dbReference>
<feature type="domain" description="TonB C-terminal" evidence="16">
    <location>
        <begin position="159"/>
        <end position="249"/>
    </location>
</feature>
<keyword evidence="10 14" id="KW-0735">Signal-anchor</keyword>